<protein>
    <submittedName>
        <fullName evidence="1">Uncharacterized protein</fullName>
    </submittedName>
</protein>
<dbReference type="Proteomes" id="UP000188728">
    <property type="component" value="Unassembled WGS sequence"/>
</dbReference>
<accession>A0A1V3IUM1</accession>
<dbReference type="AlphaFoldDB" id="A0A1V3IUM1"/>
<dbReference type="Pfam" id="PF20320">
    <property type="entry name" value="DUF6615"/>
    <property type="match status" value="1"/>
</dbReference>
<name>A0A1V3IUM1_9PAST</name>
<reference evidence="1 2" key="1">
    <citation type="submission" date="2016-10" db="EMBL/GenBank/DDBJ databases">
        <title>Rodentibacter gen. nov. and new species.</title>
        <authorList>
            <person name="Christensen H."/>
        </authorList>
    </citation>
    <scope>NUCLEOTIDE SEQUENCE [LARGE SCALE GENOMIC DNA]</scope>
    <source>
        <strain evidence="1 2">H1983213011</strain>
    </source>
</reference>
<gene>
    <name evidence="1" type="ORF">BKK51_04850</name>
</gene>
<evidence type="ECO:0000313" key="1">
    <source>
        <dbReference type="EMBL" id="OOF45876.1"/>
    </source>
</evidence>
<evidence type="ECO:0000313" key="2">
    <source>
        <dbReference type="Proteomes" id="UP000188728"/>
    </source>
</evidence>
<organism evidence="1 2">
    <name type="scientific">Rodentibacter trehalosifermentans</name>
    <dbReference type="NCBI Taxonomy" id="1908263"/>
    <lineage>
        <taxon>Bacteria</taxon>
        <taxon>Pseudomonadati</taxon>
        <taxon>Pseudomonadota</taxon>
        <taxon>Gammaproteobacteria</taxon>
        <taxon>Pasteurellales</taxon>
        <taxon>Pasteurellaceae</taxon>
        <taxon>Rodentibacter</taxon>
    </lineage>
</organism>
<dbReference type="EMBL" id="MLHK01000024">
    <property type="protein sequence ID" value="OOF45876.1"/>
    <property type="molecule type" value="Genomic_DNA"/>
</dbReference>
<sequence length="245" mass="29087">MEEFMSYNNISLSNLLKKLAIFVFKHLESDRIINHQTTEETITDLLVRKMKQWKFNNPSSKFDINSFSKRQEALNGADFEWDWYFVDKSRKKWLGFRIQAKVLDLKSNRFKHIDHKQGNQLKNLENVSLNENRIPFYCFYLTYPKHKDIYGCSLSSSDKIKSLLKTNKKPFIKDVLQISFPWHELFNKKKGKGLIDSILFNLKKRNIDFKLLTKDEISRITDLVKKGLDDQDIKANIITIIQEKD</sequence>
<comment type="caution">
    <text evidence="1">The sequence shown here is derived from an EMBL/GenBank/DDBJ whole genome shotgun (WGS) entry which is preliminary data.</text>
</comment>
<dbReference type="InterPro" id="IPR046723">
    <property type="entry name" value="DUF6615"/>
</dbReference>
<proteinExistence type="predicted"/>